<keyword evidence="3 4" id="KW-0012">Acyltransferase</keyword>
<proteinExistence type="inferred from homology"/>
<evidence type="ECO:0000313" key="5">
    <source>
        <dbReference type="EMBL" id="RAP76065.1"/>
    </source>
</evidence>
<sequence length="270" mass="29751">MIINGSEFPLTRASIARELALLGVTKGMTLLVHSSLNAFNRWIVGAPEAVVLALEDAVGEEGTLVMPAHSSDLSDPALWSNPPVPEAWWQTIRDEMPAFSPDLTVTRGMGLLAECFRRQQGTLRSYHPQVSFTARGPKAQFITGHHSLAYGLGEGSPLARLYECGAYVLLLGTGHANNTSFHLSEYRSDYAGRSEVTLGAPIEADGVRQWVTFPDINVNSDDFDMLGEAFDEELGSTVVRTRRIGDAEVKLLPQRELVDYGVHWLAHYRR</sequence>
<dbReference type="GO" id="GO:0046353">
    <property type="term" value="F:aminoglycoside 3-N-acetyltransferase activity"/>
    <property type="evidence" value="ECO:0007669"/>
    <property type="project" value="UniProtKB-EC"/>
</dbReference>
<dbReference type="Pfam" id="PF02522">
    <property type="entry name" value="Antibiotic_NAT"/>
    <property type="match status" value="1"/>
</dbReference>
<comment type="caution">
    <text evidence="5">The sequence shown here is derived from an EMBL/GenBank/DDBJ whole genome shotgun (WGS) entry which is preliminary data.</text>
</comment>
<dbReference type="PANTHER" id="PTHR11104:SF0">
    <property type="entry name" value="SPBETA PROPHAGE-DERIVED AMINOGLYCOSIDE N(3')-ACETYLTRANSFERASE-LIKE PROTEIN YOKD"/>
    <property type="match status" value="1"/>
</dbReference>
<evidence type="ECO:0000256" key="3">
    <source>
        <dbReference type="ARBA" id="ARBA00023315"/>
    </source>
</evidence>
<organism evidence="5 6">
    <name type="scientific">Paenibacillus montanisoli</name>
    <dbReference type="NCBI Taxonomy" id="2081970"/>
    <lineage>
        <taxon>Bacteria</taxon>
        <taxon>Bacillati</taxon>
        <taxon>Bacillota</taxon>
        <taxon>Bacilli</taxon>
        <taxon>Bacillales</taxon>
        <taxon>Paenibacillaceae</taxon>
        <taxon>Paenibacillus</taxon>
    </lineage>
</organism>
<dbReference type="SUPFAM" id="SSF110710">
    <property type="entry name" value="TTHA0583/YokD-like"/>
    <property type="match status" value="1"/>
</dbReference>
<keyword evidence="4" id="KW-0046">Antibiotic resistance</keyword>
<dbReference type="OrthoDB" id="7330654at2"/>
<name>A0A328U560_9BACL</name>
<evidence type="ECO:0000313" key="6">
    <source>
        <dbReference type="Proteomes" id="UP000249260"/>
    </source>
</evidence>
<dbReference type="AlphaFoldDB" id="A0A328U560"/>
<evidence type="ECO:0000256" key="1">
    <source>
        <dbReference type="ARBA" id="ARBA00006383"/>
    </source>
</evidence>
<gene>
    <name evidence="5" type="ORF">DL346_11615</name>
</gene>
<protein>
    <recommendedName>
        <fullName evidence="4">Aminoglycoside N(3)-acetyltransferase</fullName>
        <ecNumber evidence="4">2.3.1.-</ecNumber>
    </recommendedName>
</protein>
<dbReference type="RefSeq" id="WP_112882289.1">
    <property type="nucleotide sequence ID" value="NZ_QLUW01000002.1"/>
</dbReference>
<dbReference type="Proteomes" id="UP000249260">
    <property type="component" value="Unassembled WGS sequence"/>
</dbReference>
<dbReference type="InterPro" id="IPR003679">
    <property type="entry name" value="Amioglycoside_AcTrfase"/>
</dbReference>
<dbReference type="EC" id="2.3.1.-" evidence="4"/>
<accession>A0A328U560</accession>
<comment type="catalytic activity">
    <reaction evidence="4">
        <text>a 2-deoxystreptamine antibiotic + acetyl-CoA = an N(3)-acetyl-2-deoxystreptamine antibiotic + CoA + H(+)</text>
        <dbReference type="Rhea" id="RHEA:12665"/>
        <dbReference type="ChEBI" id="CHEBI:15378"/>
        <dbReference type="ChEBI" id="CHEBI:57287"/>
        <dbReference type="ChEBI" id="CHEBI:57288"/>
        <dbReference type="ChEBI" id="CHEBI:57921"/>
        <dbReference type="ChEBI" id="CHEBI:77452"/>
        <dbReference type="EC" id="2.3.1.81"/>
    </reaction>
</comment>
<dbReference type="InterPro" id="IPR028345">
    <property type="entry name" value="Antibiotic_NAT-like"/>
</dbReference>
<reference evidence="5 6" key="1">
    <citation type="submission" date="2018-06" db="EMBL/GenBank/DDBJ databases">
        <title>Paenibacillus montanisoli sp. nov., isolated from mountain area soil.</title>
        <authorList>
            <person name="Wu M."/>
        </authorList>
    </citation>
    <scope>NUCLEOTIDE SEQUENCE [LARGE SCALE GENOMIC DNA]</scope>
    <source>
        <strain evidence="5 6">RA17</strain>
    </source>
</reference>
<comment type="similarity">
    <text evidence="1 4">Belongs to the antibiotic N-acetyltransferase family.</text>
</comment>
<keyword evidence="2 4" id="KW-0808">Transferase</keyword>
<keyword evidence="6" id="KW-1185">Reference proteome</keyword>
<dbReference type="PANTHER" id="PTHR11104">
    <property type="entry name" value="AMINOGLYCOSIDE N3-ACETYLTRANSFERASE"/>
    <property type="match status" value="1"/>
</dbReference>
<evidence type="ECO:0000256" key="4">
    <source>
        <dbReference type="RuleBase" id="RU365031"/>
    </source>
</evidence>
<dbReference type="EMBL" id="QLUW01000002">
    <property type="protein sequence ID" value="RAP76065.1"/>
    <property type="molecule type" value="Genomic_DNA"/>
</dbReference>
<dbReference type="GO" id="GO:0046677">
    <property type="term" value="P:response to antibiotic"/>
    <property type="evidence" value="ECO:0007669"/>
    <property type="project" value="UniProtKB-KW"/>
</dbReference>
<evidence type="ECO:0000256" key="2">
    <source>
        <dbReference type="ARBA" id="ARBA00022679"/>
    </source>
</evidence>